<evidence type="ECO:0008006" key="4">
    <source>
        <dbReference type="Google" id="ProtNLM"/>
    </source>
</evidence>
<sequence>MEGNIIGFVIWILCGCMFVCLGVYGFFAKKPLGFWANAKVFEVTDIKKYNRAVGKLFCTFGIVFAILGIPLISGQNSPWILLSVLGIMIETIVAMAVYSLVIEKKYKKTGL</sequence>
<keyword evidence="1" id="KW-1133">Transmembrane helix</keyword>
<feature type="transmembrane region" description="Helical" evidence="1">
    <location>
        <begin position="79"/>
        <end position="101"/>
    </location>
</feature>
<evidence type="ECO:0000313" key="2">
    <source>
        <dbReference type="EMBL" id="RZS94433.1"/>
    </source>
</evidence>
<proteinExistence type="predicted"/>
<feature type="transmembrane region" description="Helical" evidence="1">
    <location>
        <begin position="6"/>
        <end position="27"/>
    </location>
</feature>
<keyword evidence="1" id="KW-0812">Transmembrane</keyword>
<evidence type="ECO:0000256" key="1">
    <source>
        <dbReference type="SAM" id="Phobius"/>
    </source>
</evidence>
<dbReference type="OrthoDB" id="9808116at2"/>
<keyword evidence="3" id="KW-1185">Reference proteome</keyword>
<organism evidence="2 3">
    <name type="scientific">Cuneatibacter caecimuris</name>
    <dbReference type="NCBI Taxonomy" id="1796618"/>
    <lineage>
        <taxon>Bacteria</taxon>
        <taxon>Bacillati</taxon>
        <taxon>Bacillota</taxon>
        <taxon>Clostridia</taxon>
        <taxon>Lachnospirales</taxon>
        <taxon>Lachnospiraceae</taxon>
        <taxon>Cuneatibacter</taxon>
    </lineage>
</organism>
<protein>
    <recommendedName>
        <fullName evidence="4">SdpI/YhfL family protein</fullName>
    </recommendedName>
</protein>
<keyword evidence="1" id="KW-0472">Membrane</keyword>
<reference evidence="2 3" key="1">
    <citation type="submission" date="2019-02" db="EMBL/GenBank/DDBJ databases">
        <title>Genomic Encyclopedia of Type Strains, Phase IV (KMG-IV): sequencing the most valuable type-strain genomes for metagenomic binning, comparative biology and taxonomic classification.</title>
        <authorList>
            <person name="Goeker M."/>
        </authorList>
    </citation>
    <scope>NUCLEOTIDE SEQUENCE [LARGE SCALE GENOMIC DNA]</scope>
    <source>
        <strain evidence="2 3">DSM 29486</strain>
    </source>
</reference>
<accession>A0A4Q7P3D1</accession>
<comment type="caution">
    <text evidence="2">The sequence shown here is derived from an EMBL/GenBank/DDBJ whole genome shotgun (WGS) entry which is preliminary data.</text>
</comment>
<dbReference type="RefSeq" id="WP_130435545.1">
    <property type="nucleotide sequence ID" value="NZ_SGXF01000004.1"/>
</dbReference>
<name>A0A4Q7P3D1_9FIRM</name>
<feature type="transmembrane region" description="Helical" evidence="1">
    <location>
        <begin position="56"/>
        <end position="73"/>
    </location>
</feature>
<dbReference type="AlphaFoldDB" id="A0A4Q7P3D1"/>
<evidence type="ECO:0000313" key="3">
    <source>
        <dbReference type="Proteomes" id="UP000292927"/>
    </source>
</evidence>
<dbReference type="EMBL" id="SGXF01000004">
    <property type="protein sequence ID" value="RZS94433.1"/>
    <property type="molecule type" value="Genomic_DNA"/>
</dbReference>
<gene>
    <name evidence="2" type="ORF">EV209_2275</name>
</gene>
<dbReference type="Proteomes" id="UP000292927">
    <property type="component" value="Unassembled WGS sequence"/>
</dbReference>